<dbReference type="RefSeq" id="WP_114404012.1">
    <property type="nucleotide sequence ID" value="NZ_QOWE01000001.1"/>
</dbReference>
<accession>A0A368JUY6</accession>
<dbReference type="Proteomes" id="UP000253383">
    <property type="component" value="Unassembled WGS sequence"/>
</dbReference>
<proteinExistence type="predicted"/>
<evidence type="ECO:0000313" key="2">
    <source>
        <dbReference type="EMBL" id="RCR71480.1"/>
    </source>
</evidence>
<comment type="caution">
    <text evidence="2">The sequence shown here is derived from an EMBL/GenBank/DDBJ whole genome shotgun (WGS) entry which is preliminary data.</text>
</comment>
<gene>
    <name evidence="2" type="ORF">DUE52_00675</name>
</gene>
<feature type="compositionally biased region" description="Basic and acidic residues" evidence="1">
    <location>
        <begin position="126"/>
        <end position="135"/>
    </location>
</feature>
<evidence type="ECO:0008006" key="4">
    <source>
        <dbReference type="Google" id="ProtNLM"/>
    </source>
</evidence>
<evidence type="ECO:0000313" key="3">
    <source>
        <dbReference type="Proteomes" id="UP000253383"/>
    </source>
</evidence>
<reference evidence="2 3" key="1">
    <citation type="submission" date="2018-07" db="EMBL/GenBank/DDBJ databases">
        <title>Genome analysis of Larkinella rosea.</title>
        <authorList>
            <person name="Zhou Z."/>
            <person name="Wang G."/>
        </authorList>
    </citation>
    <scope>NUCLEOTIDE SEQUENCE [LARGE SCALE GENOMIC DNA]</scope>
    <source>
        <strain evidence="3">zzj9</strain>
    </source>
</reference>
<keyword evidence="3" id="KW-1185">Reference proteome</keyword>
<sequence>MTLTEAEFDRVEAYLDGNLSPDENRQMEEDLARDSDLKQAFEEHRVVWEGLQVPVAVAYFQDMHEQLEEQGLLQLDAFWVETDEPEVFVMPEPDETTSPIEVAVHDEPEWDDKPGGWDGPTEPDAPDAHFDDSNP</sequence>
<dbReference type="AlphaFoldDB" id="A0A368JUY6"/>
<feature type="region of interest" description="Disordered" evidence="1">
    <location>
        <begin position="104"/>
        <end position="135"/>
    </location>
</feature>
<organism evidence="2 3">
    <name type="scientific">Larkinella punicea</name>
    <dbReference type="NCBI Taxonomy" id="2315727"/>
    <lineage>
        <taxon>Bacteria</taxon>
        <taxon>Pseudomonadati</taxon>
        <taxon>Bacteroidota</taxon>
        <taxon>Cytophagia</taxon>
        <taxon>Cytophagales</taxon>
        <taxon>Spirosomataceae</taxon>
        <taxon>Larkinella</taxon>
    </lineage>
</organism>
<dbReference type="EMBL" id="QOWE01000001">
    <property type="protein sequence ID" value="RCR71480.1"/>
    <property type="molecule type" value="Genomic_DNA"/>
</dbReference>
<protein>
    <recommendedName>
        <fullName evidence="4">Zinc-finger domain-containing protein</fullName>
    </recommendedName>
</protein>
<evidence type="ECO:0000256" key="1">
    <source>
        <dbReference type="SAM" id="MobiDB-lite"/>
    </source>
</evidence>
<feature type="compositionally biased region" description="Basic and acidic residues" evidence="1">
    <location>
        <begin position="104"/>
        <end position="115"/>
    </location>
</feature>
<name>A0A368JUY6_9BACT</name>
<dbReference type="OrthoDB" id="958761at2"/>